<gene>
    <name evidence="3" type="ORF">ACFFTR_49260</name>
</gene>
<reference evidence="3 4" key="1">
    <citation type="submission" date="2024-09" db="EMBL/GenBank/DDBJ databases">
        <authorList>
            <person name="Sun Q."/>
            <person name="Mori K."/>
        </authorList>
    </citation>
    <scope>NUCLEOTIDE SEQUENCE [LARGE SCALE GENOMIC DNA]</scope>
    <source>
        <strain evidence="3 4">JCM 3307</strain>
    </source>
</reference>
<keyword evidence="4" id="KW-1185">Reference proteome</keyword>
<keyword evidence="2" id="KW-0812">Transmembrane</keyword>
<keyword evidence="2" id="KW-1133">Transmembrane helix</keyword>
<organism evidence="3 4">
    <name type="scientific">Dactylosporangium vinaceum</name>
    <dbReference type="NCBI Taxonomy" id="53362"/>
    <lineage>
        <taxon>Bacteria</taxon>
        <taxon>Bacillati</taxon>
        <taxon>Actinomycetota</taxon>
        <taxon>Actinomycetes</taxon>
        <taxon>Micromonosporales</taxon>
        <taxon>Micromonosporaceae</taxon>
        <taxon>Dactylosporangium</taxon>
    </lineage>
</organism>
<protein>
    <submittedName>
        <fullName evidence="3">NACHT domain-containing protein</fullName>
    </submittedName>
</protein>
<feature type="region of interest" description="Disordered" evidence="1">
    <location>
        <begin position="716"/>
        <end position="738"/>
    </location>
</feature>
<dbReference type="InterPro" id="IPR027417">
    <property type="entry name" value="P-loop_NTPase"/>
</dbReference>
<feature type="transmembrane region" description="Helical" evidence="2">
    <location>
        <begin position="603"/>
        <end position="625"/>
    </location>
</feature>
<feature type="transmembrane region" description="Helical" evidence="2">
    <location>
        <begin position="416"/>
        <end position="442"/>
    </location>
</feature>
<dbReference type="RefSeq" id="WP_223099911.1">
    <property type="nucleotide sequence ID" value="NZ_CP061913.1"/>
</dbReference>
<dbReference type="SUPFAM" id="SSF52540">
    <property type="entry name" value="P-loop containing nucleoside triphosphate hydrolases"/>
    <property type="match status" value="1"/>
</dbReference>
<feature type="transmembrane region" description="Helical" evidence="2">
    <location>
        <begin position="542"/>
        <end position="559"/>
    </location>
</feature>
<accession>A0ABV5MQK8</accession>
<evidence type="ECO:0000256" key="1">
    <source>
        <dbReference type="SAM" id="MobiDB-lite"/>
    </source>
</evidence>
<sequence>MGAAVIVLAVLWATWVRFLPRESRNDEATFGQFLLALIGFLMAGAGALKTRPGPAAPIKIADELASAVHAQWKNSAGERRLIVPAPIPLRWRSTIFPIFGGLDTVWPDDPDAAPFPPLPGMPAVTHRTLLSGGRQDLLRLYGGLPTGRLAISGPAGSGKTSAGILLVLDALKHRMDLPESDRARTPVPILLSLSSWDPLAESLERWLITQLRQAYPVVRSEPSRVIEKLCRDGSLSLILDGFDEVPTGTRTNILEALSTQANGRVIILSRPDELAAAAQARFLTGALVIGLEPIAGSDAAAYLQRALNRPAPADWDTLLKNLRSDRDGTAARALSTPLNITLLRDSVEPSDGISGLLTTRATDWPDFERHLIDRFTKVAYQSEMGPTATGDRNNARQALGWIAADMERRGTRDLGWWHLPLAIPLGWQTVIIAMVAFVLFATDWSWAPGIRWEFPVVPALQEAFAFAAIVVLATQWRLTGALQPKPSVIITAAVGMTCGVFYFVSGDVDLVRVVVAALGIAFGSGTPTLLSRSRRPGRAHRRSARFLLLLILAATFLIAVDLNAILAAPFGLGLFLAVAAVRRVTVRSDVSSLGPLDTWRGDAVHAVVTGSIFGCLVGLVVMANWNPFVERSSFGPNPLVGGSVALAYYTLAGLVLTAVAHPSGQTWIAALWLRIRAGTPIRILAFLEDARRRGVLRTVGALYQFRHATLQDRLAAAAGQGPESSPTSTGSNVGGAPR</sequence>
<feature type="transmembrane region" description="Helical" evidence="2">
    <location>
        <begin position="454"/>
        <end position="474"/>
    </location>
</feature>
<dbReference type="EMBL" id="JBHMCA010000084">
    <property type="protein sequence ID" value="MFB9451105.1"/>
    <property type="molecule type" value="Genomic_DNA"/>
</dbReference>
<proteinExistence type="predicted"/>
<evidence type="ECO:0000313" key="4">
    <source>
        <dbReference type="Proteomes" id="UP001589608"/>
    </source>
</evidence>
<feature type="compositionally biased region" description="Polar residues" evidence="1">
    <location>
        <begin position="722"/>
        <end position="731"/>
    </location>
</feature>
<evidence type="ECO:0000256" key="2">
    <source>
        <dbReference type="SAM" id="Phobius"/>
    </source>
</evidence>
<evidence type="ECO:0000313" key="3">
    <source>
        <dbReference type="EMBL" id="MFB9451105.1"/>
    </source>
</evidence>
<keyword evidence="2" id="KW-0472">Membrane</keyword>
<feature type="transmembrane region" description="Helical" evidence="2">
    <location>
        <begin position="28"/>
        <end position="48"/>
    </location>
</feature>
<comment type="caution">
    <text evidence="3">The sequence shown here is derived from an EMBL/GenBank/DDBJ whole genome shotgun (WGS) entry which is preliminary data.</text>
</comment>
<feature type="transmembrane region" description="Helical" evidence="2">
    <location>
        <begin position="510"/>
        <end position="530"/>
    </location>
</feature>
<feature type="transmembrane region" description="Helical" evidence="2">
    <location>
        <begin position="486"/>
        <end position="504"/>
    </location>
</feature>
<feature type="transmembrane region" description="Helical" evidence="2">
    <location>
        <begin position="645"/>
        <end position="673"/>
    </location>
</feature>
<name>A0ABV5MQK8_9ACTN</name>
<dbReference type="Proteomes" id="UP001589608">
    <property type="component" value="Unassembled WGS sequence"/>
</dbReference>
<dbReference type="Gene3D" id="3.40.50.300">
    <property type="entry name" value="P-loop containing nucleotide triphosphate hydrolases"/>
    <property type="match status" value="1"/>
</dbReference>